<dbReference type="OrthoDB" id="544608at2759"/>
<dbReference type="AlphaFoldDB" id="A0A0J1B690"/>
<feature type="compositionally biased region" description="Pro residues" evidence="1">
    <location>
        <begin position="18"/>
        <end position="30"/>
    </location>
</feature>
<keyword evidence="2" id="KW-0812">Transmembrane</keyword>
<feature type="region of interest" description="Disordered" evidence="1">
    <location>
        <begin position="1"/>
        <end position="32"/>
    </location>
</feature>
<dbReference type="PANTHER" id="PTHR34407:SF1">
    <property type="entry name" value="SGNH HYDROLASE-TYPE ESTERASE DOMAIN-CONTAINING PROTEIN"/>
    <property type="match status" value="1"/>
</dbReference>
<keyword evidence="4" id="KW-1185">Reference proteome</keyword>
<protein>
    <recommendedName>
        <fullName evidence="5">SGNH hydrolase-type esterase domain-containing protein</fullName>
    </recommendedName>
</protein>
<dbReference type="CDD" id="cd00229">
    <property type="entry name" value="SGNH_hydrolase"/>
    <property type="match status" value="1"/>
</dbReference>
<proteinExistence type="predicted"/>
<organism evidence="3 4">
    <name type="scientific">Cutaneotrichosporon oleaginosum</name>
    <dbReference type="NCBI Taxonomy" id="879819"/>
    <lineage>
        <taxon>Eukaryota</taxon>
        <taxon>Fungi</taxon>
        <taxon>Dikarya</taxon>
        <taxon>Basidiomycota</taxon>
        <taxon>Agaricomycotina</taxon>
        <taxon>Tremellomycetes</taxon>
        <taxon>Trichosporonales</taxon>
        <taxon>Trichosporonaceae</taxon>
        <taxon>Cutaneotrichosporon</taxon>
    </lineage>
</organism>
<feature type="transmembrane region" description="Helical" evidence="2">
    <location>
        <begin position="42"/>
        <end position="62"/>
    </location>
</feature>
<dbReference type="Gene3D" id="3.40.50.1110">
    <property type="entry name" value="SGNH hydrolase"/>
    <property type="match status" value="1"/>
</dbReference>
<evidence type="ECO:0000313" key="3">
    <source>
        <dbReference type="EMBL" id="KLT43239.1"/>
    </source>
</evidence>
<evidence type="ECO:0000313" key="4">
    <source>
        <dbReference type="Proteomes" id="UP000053611"/>
    </source>
</evidence>
<name>A0A0J1B690_9TREE</name>
<dbReference type="PANTHER" id="PTHR34407">
    <property type="entry name" value="EXPRESSED PROTEIN"/>
    <property type="match status" value="1"/>
</dbReference>
<evidence type="ECO:0008006" key="5">
    <source>
        <dbReference type="Google" id="ProtNLM"/>
    </source>
</evidence>
<accession>A0A0J1B690</accession>
<dbReference type="InterPro" id="IPR036514">
    <property type="entry name" value="SGNH_hydro_sf"/>
</dbReference>
<evidence type="ECO:0000256" key="1">
    <source>
        <dbReference type="SAM" id="MobiDB-lite"/>
    </source>
</evidence>
<dbReference type="GeneID" id="28983483"/>
<keyword evidence="2" id="KW-0472">Membrane</keyword>
<dbReference type="EMBL" id="KQ087197">
    <property type="protein sequence ID" value="KLT43239.1"/>
    <property type="molecule type" value="Genomic_DNA"/>
</dbReference>
<dbReference type="STRING" id="879819.A0A0J1B690"/>
<evidence type="ECO:0000256" key="2">
    <source>
        <dbReference type="SAM" id="Phobius"/>
    </source>
</evidence>
<keyword evidence="2" id="KW-1133">Transmembrane helix</keyword>
<reference evidence="3 4" key="1">
    <citation type="submission" date="2015-03" db="EMBL/GenBank/DDBJ databases">
        <title>Genomics and transcriptomics of the oil-accumulating basidiomycete yeast T. oleaginosus allow insights into substrate utilization and the diverse evolutionary trajectories of mating systems in fungi.</title>
        <authorList>
            <consortium name="DOE Joint Genome Institute"/>
            <person name="Kourist R."/>
            <person name="Kracht O."/>
            <person name="Bracharz F."/>
            <person name="Lipzen A."/>
            <person name="Nolan M."/>
            <person name="Ohm R."/>
            <person name="Grigoriev I."/>
            <person name="Sun S."/>
            <person name="Heitman J."/>
            <person name="Bruck T."/>
            <person name="Nowrousian M."/>
        </authorList>
    </citation>
    <scope>NUCLEOTIDE SEQUENCE [LARGE SCALE GENOMIC DNA]</scope>
    <source>
        <strain evidence="3 4">IBC0246</strain>
    </source>
</reference>
<dbReference type="RefSeq" id="XP_018279730.1">
    <property type="nucleotide sequence ID" value="XM_018422880.1"/>
</dbReference>
<dbReference type="Proteomes" id="UP000053611">
    <property type="component" value="Unassembled WGS sequence"/>
</dbReference>
<sequence length="592" mass="66015">MVDTSSGRPLLAAYHSPPDSPPRPAHPHPPSFRRRTRWVRPLIILAIPPLLLFLYTLAHPLIPSLPAPPRIRIETGEPIDASSALTDIETEPPAPVVASADACVCGVTPRGKALCDVYQKAGLRASRIAHSTGARLRRVLGKARDGNDIKAGVLGGSVSACRGVHPSPEHPEGDPAGPGCYTTVVHEYLKETFPDSNVQMINGALGGMDSSYYAFCGTHHIPTDLDLIVLEFDVNDEPDPIYQKFFDQLLRVLLEFETQPAIVILGSWAPQIAQDVGYADPQIVHLPIALYYDIPYLSLKRVMFDHYTRFPHSTAKTFFLIDQLHPNARGHRLLADLLIAYLESELCMLHHFGLPAVPSLDETIATTNPASSLVENGFPLQIDRAVDWSTVPDNWEMTFDTEKLAAIGEERRHFALPQTPYSVPFFNTFQPLSEVLDPSEPDPERPDHIMSFPQPTLYCADANDPEHPMNPVEHEGWEAWDWKGEKHYWISSTVGARIRVNIKVAAGRVAIYYFRSKNYDLGDANCWVDDNESGAVRLSGYWERPYNHATVHYIDRNVTTGDHYVTCEVAKETSHKTNPDAHHFRIVAVMAT</sequence>
<gene>
    <name evidence="3" type="ORF">CC85DRAFT_284796</name>
</gene>
<dbReference type="SUPFAM" id="SSF52266">
    <property type="entry name" value="SGNH hydrolase"/>
    <property type="match status" value="1"/>
</dbReference>